<proteinExistence type="predicted"/>
<name>A0A4C1U6K9_EUMVA</name>
<dbReference type="Proteomes" id="UP000299102">
    <property type="component" value="Unassembled WGS sequence"/>
</dbReference>
<comment type="caution">
    <text evidence="1">The sequence shown here is derived from an EMBL/GenBank/DDBJ whole genome shotgun (WGS) entry which is preliminary data.</text>
</comment>
<accession>A0A4C1U6K9</accession>
<evidence type="ECO:0000313" key="1">
    <source>
        <dbReference type="EMBL" id="GBP22013.1"/>
    </source>
</evidence>
<reference evidence="1 2" key="1">
    <citation type="journal article" date="2019" name="Commun. Biol.">
        <title>The bagworm genome reveals a unique fibroin gene that provides high tensile strength.</title>
        <authorList>
            <person name="Kono N."/>
            <person name="Nakamura H."/>
            <person name="Ohtoshi R."/>
            <person name="Tomita M."/>
            <person name="Numata K."/>
            <person name="Arakawa K."/>
        </authorList>
    </citation>
    <scope>NUCLEOTIDE SEQUENCE [LARGE SCALE GENOMIC DNA]</scope>
</reference>
<dbReference type="AlphaFoldDB" id="A0A4C1U6K9"/>
<keyword evidence="2" id="KW-1185">Reference proteome</keyword>
<dbReference type="EMBL" id="BGZK01000135">
    <property type="protein sequence ID" value="GBP22013.1"/>
    <property type="molecule type" value="Genomic_DNA"/>
</dbReference>
<organism evidence="1 2">
    <name type="scientific">Eumeta variegata</name>
    <name type="common">Bagworm moth</name>
    <name type="synonym">Eumeta japonica</name>
    <dbReference type="NCBI Taxonomy" id="151549"/>
    <lineage>
        <taxon>Eukaryota</taxon>
        <taxon>Metazoa</taxon>
        <taxon>Ecdysozoa</taxon>
        <taxon>Arthropoda</taxon>
        <taxon>Hexapoda</taxon>
        <taxon>Insecta</taxon>
        <taxon>Pterygota</taxon>
        <taxon>Neoptera</taxon>
        <taxon>Endopterygota</taxon>
        <taxon>Lepidoptera</taxon>
        <taxon>Glossata</taxon>
        <taxon>Ditrysia</taxon>
        <taxon>Tineoidea</taxon>
        <taxon>Psychidae</taxon>
        <taxon>Oiketicinae</taxon>
        <taxon>Eumeta</taxon>
    </lineage>
</organism>
<evidence type="ECO:0000313" key="2">
    <source>
        <dbReference type="Proteomes" id="UP000299102"/>
    </source>
</evidence>
<gene>
    <name evidence="1" type="ORF">EVAR_18654_1</name>
</gene>
<protein>
    <submittedName>
        <fullName evidence="1">Uncharacterized protein</fullName>
    </submittedName>
</protein>
<sequence>MAELLGAGRKPVLTVLQKLPNPSYSKIQRLKCESGVQRYPATRGSMFRKGFCIVDCFNTFREIVKNIKASRSGNRQATSHVQLITAREERFSRGEHELDVAGWNGLPLVGLKTS</sequence>